<keyword evidence="1" id="KW-0812">Transmembrane</keyword>
<sequence length="93" mass="9731">MKSAADAETLRPMAYNQGFYNLFLALGVVVALVLLWSGLQLAGLVLALFVCVSMVLAALVLLTSNRRMLRAALVQGAAPLVAVVFLAAALATL</sequence>
<dbReference type="EMBL" id="BSVA01000001">
    <property type="protein sequence ID" value="GMA90765.1"/>
    <property type="molecule type" value="Genomic_DNA"/>
</dbReference>
<proteinExistence type="predicted"/>
<comment type="caution">
    <text evidence="2">The sequence shown here is derived from an EMBL/GenBank/DDBJ whole genome shotgun (WGS) entry which is preliminary data.</text>
</comment>
<evidence type="ECO:0000256" key="1">
    <source>
        <dbReference type="SAM" id="Phobius"/>
    </source>
</evidence>
<keyword evidence="3" id="KW-1185">Reference proteome</keyword>
<accession>A0ABQ6JR23</accession>
<evidence type="ECO:0000313" key="3">
    <source>
        <dbReference type="Proteomes" id="UP001157069"/>
    </source>
</evidence>
<gene>
    <name evidence="2" type="ORF">GCM10025869_12940</name>
</gene>
<keyword evidence="1" id="KW-1133">Transmembrane helix</keyword>
<dbReference type="Proteomes" id="UP001157069">
    <property type="component" value="Unassembled WGS sequence"/>
</dbReference>
<organism evidence="2 3">
    <name type="scientific">Homoserinibacter gongjuensis</name>
    <dbReference type="NCBI Taxonomy" id="1162968"/>
    <lineage>
        <taxon>Bacteria</taxon>
        <taxon>Bacillati</taxon>
        <taxon>Actinomycetota</taxon>
        <taxon>Actinomycetes</taxon>
        <taxon>Micrococcales</taxon>
        <taxon>Microbacteriaceae</taxon>
        <taxon>Homoserinibacter</taxon>
    </lineage>
</organism>
<evidence type="ECO:0000313" key="2">
    <source>
        <dbReference type="EMBL" id="GMA90765.1"/>
    </source>
</evidence>
<evidence type="ECO:0008006" key="4">
    <source>
        <dbReference type="Google" id="ProtNLM"/>
    </source>
</evidence>
<dbReference type="Pfam" id="PF06993">
    <property type="entry name" value="DUF1304"/>
    <property type="match status" value="1"/>
</dbReference>
<name>A0ABQ6JR23_9MICO</name>
<feature type="transmembrane region" description="Helical" evidence="1">
    <location>
        <begin position="18"/>
        <end position="36"/>
    </location>
</feature>
<dbReference type="RefSeq" id="WP_348533824.1">
    <property type="nucleotide sequence ID" value="NZ_BSVA01000001.1"/>
</dbReference>
<feature type="transmembrane region" description="Helical" evidence="1">
    <location>
        <begin position="69"/>
        <end position="91"/>
    </location>
</feature>
<protein>
    <recommendedName>
        <fullName evidence="4">DUF1304 domain-containing protein</fullName>
    </recommendedName>
</protein>
<reference evidence="3" key="1">
    <citation type="journal article" date="2019" name="Int. J. Syst. Evol. Microbiol.">
        <title>The Global Catalogue of Microorganisms (GCM) 10K type strain sequencing project: providing services to taxonomists for standard genome sequencing and annotation.</title>
        <authorList>
            <consortium name="The Broad Institute Genomics Platform"/>
            <consortium name="The Broad Institute Genome Sequencing Center for Infectious Disease"/>
            <person name="Wu L."/>
            <person name="Ma J."/>
        </authorList>
    </citation>
    <scope>NUCLEOTIDE SEQUENCE [LARGE SCALE GENOMIC DNA]</scope>
    <source>
        <strain evidence="3">NBRC 108755</strain>
    </source>
</reference>
<feature type="transmembrane region" description="Helical" evidence="1">
    <location>
        <begin position="42"/>
        <end position="62"/>
    </location>
</feature>
<keyword evidence="1" id="KW-0472">Membrane</keyword>
<dbReference type="InterPro" id="IPR009732">
    <property type="entry name" value="DUF1304"/>
</dbReference>